<keyword evidence="3" id="KW-1185">Reference proteome</keyword>
<feature type="region of interest" description="Disordered" evidence="1">
    <location>
        <begin position="377"/>
        <end position="468"/>
    </location>
</feature>
<feature type="compositionally biased region" description="Low complexity" evidence="1">
    <location>
        <begin position="381"/>
        <end position="391"/>
    </location>
</feature>
<feature type="compositionally biased region" description="Low complexity" evidence="1">
    <location>
        <begin position="87"/>
        <end position="102"/>
    </location>
</feature>
<dbReference type="EMBL" id="LAYC01000003">
    <property type="protein sequence ID" value="KYK55370.1"/>
    <property type="molecule type" value="Genomic_DNA"/>
</dbReference>
<gene>
    <name evidence="2" type="ORF">DCS_07333</name>
</gene>
<feature type="compositionally biased region" description="Low complexity" evidence="1">
    <location>
        <begin position="282"/>
        <end position="293"/>
    </location>
</feature>
<evidence type="ECO:0000256" key="1">
    <source>
        <dbReference type="SAM" id="MobiDB-lite"/>
    </source>
</evidence>
<feature type="compositionally biased region" description="Low complexity" evidence="1">
    <location>
        <begin position="190"/>
        <end position="205"/>
    </location>
</feature>
<evidence type="ECO:0008006" key="4">
    <source>
        <dbReference type="Google" id="ProtNLM"/>
    </source>
</evidence>
<feature type="compositionally biased region" description="Basic and acidic residues" evidence="1">
    <location>
        <begin position="104"/>
        <end position="113"/>
    </location>
</feature>
<comment type="caution">
    <text evidence="2">The sequence shown here is derived from an EMBL/GenBank/DDBJ whole genome shotgun (WGS) entry which is preliminary data.</text>
</comment>
<dbReference type="RefSeq" id="XP_040654722.1">
    <property type="nucleotide sequence ID" value="XM_040804618.1"/>
</dbReference>
<organism evidence="2 3">
    <name type="scientific">Drechmeria coniospora</name>
    <name type="common">Nematophagous fungus</name>
    <name type="synonym">Meria coniospora</name>
    <dbReference type="NCBI Taxonomy" id="98403"/>
    <lineage>
        <taxon>Eukaryota</taxon>
        <taxon>Fungi</taxon>
        <taxon>Dikarya</taxon>
        <taxon>Ascomycota</taxon>
        <taxon>Pezizomycotina</taxon>
        <taxon>Sordariomycetes</taxon>
        <taxon>Hypocreomycetidae</taxon>
        <taxon>Hypocreales</taxon>
        <taxon>Ophiocordycipitaceae</taxon>
        <taxon>Drechmeria</taxon>
    </lineage>
</organism>
<name>A0A151GE47_DRECN</name>
<reference evidence="2 3" key="1">
    <citation type="journal article" date="2016" name="Sci. Rep.">
        <title>Insights into Adaptations to a Near-Obligate Nematode Endoparasitic Lifestyle from the Finished Genome of Drechmeria coniospora.</title>
        <authorList>
            <person name="Zhang L."/>
            <person name="Zhou Z."/>
            <person name="Guo Q."/>
            <person name="Fokkens L."/>
            <person name="Miskei M."/>
            <person name="Pocsi I."/>
            <person name="Zhang W."/>
            <person name="Chen M."/>
            <person name="Wang L."/>
            <person name="Sun Y."/>
            <person name="Donzelli B.G."/>
            <person name="Gibson D.M."/>
            <person name="Nelson D.R."/>
            <person name="Luo J.G."/>
            <person name="Rep M."/>
            <person name="Liu H."/>
            <person name="Yang S."/>
            <person name="Wang J."/>
            <person name="Krasnoff S.B."/>
            <person name="Xu Y."/>
            <person name="Molnar I."/>
            <person name="Lin M."/>
        </authorList>
    </citation>
    <scope>NUCLEOTIDE SEQUENCE [LARGE SCALE GENOMIC DNA]</scope>
    <source>
        <strain evidence="2 3">ARSEF 6962</strain>
    </source>
</reference>
<evidence type="ECO:0000313" key="3">
    <source>
        <dbReference type="Proteomes" id="UP000076580"/>
    </source>
</evidence>
<feature type="compositionally biased region" description="Polar residues" evidence="1">
    <location>
        <begin position="229"/>
        <end position="244"/>
    </location>
</feature>
<dbReference type="AlphaFoldDB" id="A0A151GE47"/>
<protein>
    <recommendedName>
        <fullName evidence="4">Mucin-7</fullName>
    </recommendedName>
</protein>
<dbReference type="Proteomes" id="UP000076580">
    <property type="component" value="Chromosome 03"/>
</dbReference>
<evidence type="ECO:0000313" key="2">
    <source>
        <dbReference type="EMBL" id="KYK55370.1"/>
    </source>
</evidence>
<feature type="region of interest" description="Disordered" evidence="1">
    <location>
        <begin position="1"/>
        <end position="357"/>
    </location>
</feature>
<dbReference type="STRING" id="98403.A0A151GE47"/>
<feature type="region of interest" description="Disordered" evidence="1">
    <location>
        <begin position="554"/>
        <end position="688"/>
    </location>
</feature>
<dbReference type="GeneID" id="63719976"/>
<feature type="compositionally biased region" description="Basic and acidic residues" evidence="1">
    <location>
        <begin position="11"/>
        <end position="25"/>
    </location>
</feature>
<feature type="compositionally biased region" description="Basic and acidic residues" evidence="1">
    <location>
        <begin position="657"/>
        <end position="670"/>
    </location>
</feature>
<feature type="compositionally biased region" description="Polar residues" evidence="1">
    <location>
        <begin position="588"/>
        <end position="599"/>
    </location>
</feature>
<proteinExistence type="predicted"/>
<feature type="compositionally biased region" description="Polar residues" evidence="1">
    <location>
        <begin position="300"/>
        <end position="341"/>
    </location>
</feature>
<feature type="compositionally biased region" description="Basic and acidic residues" evidence="1">
    <location>
        <begin position="58"/>
        <end position="70"/>
    </location>
</feature>
<accession>A0A151GE47</accession>
<dbReference type="InParanoid" id="A0A151GE47"/>
<sequence length="688" mass="71818">MSQVKNLRAMFENKGDTNPPDRGRSLGDSTSSSPIPAGPNGTDSPRPLSKVRTNFVAIEKDGRIGLRRDNSGGSSLSRRRMSIENDAASPPSFPNAPASASSGEKAKTVRKADAGSAASNPNTVAEAQIDEELPPSPTVSKGAKAGTAAPKQKPLNGVPKTNHSRIGTSVARPGAKAARTKLAVANAGSKQATALPTTKATTVTRKTAETPEMGTAKASPRAAERATVARNTMGQARTATTVSKSKPIAVAHSKGQSVKPASLDGNAVGSPKAMSFTKRTGLSSSLTAPTASSIGKGVTPRQSLCKQTQPLNNHTQLPVRTSLATSNSTQQITRQKSQRNQARAGVNGSPKSLPQSASYAIKRPNHLDEGFLARMMRPTQSSSSKAADKSSTPPRKIAMRSTTARNDHSTRTSLVGKDAKHGPPREPSPPLQDTPRSPSNNGDMAKTVPQLTDTNPFVEDVTPPHDSSGTIQALVEPGASVEATVVPELGTVAEQATDNASSIQSPERRGSTLSVAEQAFAAHGSHIGITRHEDTDLLTAPQGAIGTELCAQTDATEHASDSTPILEPETTCIETSTESPRDKDESTNPESESLANAKTDSPENDIDESTGIGSRVSEEVREVSPCDPPTKTSASEVAVVEADEAFFLDHATQGPSETKEDSQAPDHDDQIPSESVFDGSIIEPTHSS</sequence>